<name>A0A6A5WPQ4_9PLEO</name>
<evidence type="ECO:0000313" key="11">
    <source>
        <dbReference type="Proteomes" id="UP000799779"/>
    </source>
</evidence>
<evidence type="ECO:0000256" key="5">
    <source>
        <dbReference type="ARBA" id="ARBA00022801"/>
    </source>
</evidence>
<keyword evidence="3" id="KW-0645">Protease</keyword>
<dbReference type="EMBL" id="ML977570">
    <property type="protein sequence ID" value="KAF2003880.1"/>
    <property type="molecule type" value="Genomic_DNA"/>
</dbReference>
<gene>
    <name evidence="10" type="ORF">P154DRAFT_589519</name>
</gene>
<dbReference type="EC" id="3.4.19.12" evidence="2"/>
<keyword evidence="11" id="KW-1185">Reference proteome</keyword>
<evidence type="ECO:0000256" key="2">
    <source>
        <dbReference type="ARBA" id="ARBA00012759"/>
    </source>
</evidence>
<feature type="domain" description="DUF3638" evidence="8">
    <location>
        <begin position="1477"/>
        <end position="1700"/>
    </location>
</feature>
<dbReference type="GO" id="GO:0006508">
    <property type="term" value="P:proteolysis"/>
    <property type="evidence" value="ECO:0007669"/>
    <property type="project" value="UniProtKB-KW"/>
</dbReference>
<comment type="catalytic activity">
    <reaction evidence="1">
        <text>Thiol-dependent hydrolysis of ester, thioester, amide, peptide and isopeptide bonds formed by the C-terminal Gly of ubiquitin (a 76-residue protein attached to proteins as an intracellular targeting signal).</text>
        <dbReference type="EC" id="3.4.19.12"/>
    </reaction>
</comment>
<proteinExistence type="predicted"/>
<dbReference type="InterPro" id="IPR022099">
    <property type="entry name" value="DUF3638"/>
</dbReference>
<dbReference type="OrthoDB" id="3182339at2759"/>
<evidence type="ECO:0000256" key="4">
    <source>
        <dbReference type="ARBA" id="ARBA00022786"/>
    </source>
</evidence>
<organism evidence="10 11">
    <name type="scientific">Amniculicola lignicola CBS 123094</name>
    <dbReference type="NCBI Taxonomy" id="1392246"/>
    <lineage>
        <taxon>Eukaryota</taxon>
        <taxon>Fungi</taxon>
        <taxon>Dikarya</taxon>
        <taxon>Ascomycota</taxon>
        <taxon>Pezizomycotina</taxon>
        <taxon>Dothideomycetes</taxon>
        <taxon>Pleosporomycetidae</taxon>
        <taxon>Pleosporales</taxon>
        <taxon>Amniculicolaceae</taxon>
        <taxon>Amniculicola</taxon>
    </lineage>
</organism>
<keyword evidence="4" id="KW-0833">Ubl conjugation pathway</keyword>
<feature type="coiled-coil region" evidence="7">
    <location>
        <begin position="133"/>
        <end position="167"/>
    </location>
</feature>
<dbReference type="GO" id="GO:0004843">
    <property type="term" value="F:cysteine-type deubiquitinase activity"/>
    <property type="evidence" value="ECO:0007669"/>
    <property type="project" value="UniProtKB-EC"/>
</dbReference>
<dbReference type="PANTHER" id="PTHR13367">
    <property type="entry name" value="UBIQUITIN THIOESTERASE"/>
    <property type="match status" value="1"/>
</dbReference>
<dbReference type="Pfam" id="PF12359">
    <property type="entry name" value="DUF3645"/>
    <property type="match status" value="1"/>
</dbReference>
<dbReference type="Proteomes" id="UP000799779">
    <property type="component" value="Unassembled WGS sequence"/>
</dbReference>
<dbReference type="PANTHER" id="PTHR13367:SF34">
    <property type="match status" value="1"/>
</dbReference>
<keyword evidence="7" id="KW-0175">Coiled coil</keyword>
<evidence type="ECO:0000259" key="8">
    <source>
        <dbReference type="Pfam" id="PF12340"/>
    </source>
</evidence>
<evidence type="ECO:0000256" key="6">
    <source>
        <dbReference type="ARBA" id="ARBA00022807"/>
    </source>
</evidence>
<feature type="domain" description="DUF3645" evidence="9">
    <location>
        <begin position="1824"/>
        <end position="1854"/>
    </location>
</feature>
<evidence type="ECO:0000256" key="1">
    <source>
        <dbReference type="ARBA" id="ARBA00000707"/>
    </source>
</evidence>
<sequence length="2562" mass="291692">MQDEESNINIARIATLRVEDDLGLNIPKLDQLIYQINAQSPQPMAYDKCTCQRNKLLLNYDPEVDVESLRSFSLPFKSQMKRLVEIERYVGSRRNGSMLRAPSLFRDFSDATSFSVQYFDGSHEHQSLKRSIEQEATSQREQKQADLAQQKQQYRRLMAESDRLSCTYIKVRNHYSDVYEQHASYCRKCSAKNEAENLSISIHEWPLPTNLAEAKAAVFELQIPRWFACWRDITRYLIISVLEFTKSIQRETMPSYTLENQETLRSRQRFTPNQRLVTVSRIKPLNRSHYNRKGAIINIENNDICVPNAMQCQYYDTLSGCFPSVLSPTDHVKQNCSYQLPVRSKSLERYLLAGSSTGEVSPNSIISSLSDCPHHITQSEYKAFEMVQDRCFAWLGNAREVALDWLNNLQSKARSSTDHKQRHDLMSQATEVTLLCTSTFDVNEIHLERILSLPHEASVLIQSSIVVQENQDSITSEHNHLLRAIMQAWRSLHFRVLPVLLEGIFHRNLQEGVNKALKFSWSGFEPGRWTAYDVAHPQWICLDCGKRKIHFNLLTAELLVNGMPLARLPREYTSHPMYLELFQQSFIEVMPSKEPGMCFSSKFDHHGYALSFGMHPHSQILVVAAQDENKYDLVPSTVFEGVLPSAFVTDFFHWYDHSKGVVEFRPRKKPWDSAAELWHLKEMQSVWQLVKGSSSLVNPVSKTGRTLSALFASLENEPHIHVTFHGPSSTNISLPRLQLDFRFDLGQSVVQSSQYRGMVIDPNQQFGTLVGLQNKLVLKHISSFDNRMVLIPEGKVSFSKTSDHVMVSIDANTASKTHSYQIDATLGRLEDNGSLQSKLFLSYLHSLTSYFLPDELTSHTGTEAALLILRSAAVASFDVLTRNNIDLLELIANLTPKRTHYPTHLRVMQQVYWNSRLSFMSQHPELLLEVEKIFTICRDGQSLCPKDVYVSPPDPRLYDAKLLKRHMISSSTFRVDGFGGEHFTQNIDIFYEGRDYHSSNQGKLSFITSTLVLRDKPALHLSIDAKRLQGSFRRYFKDKQVLGPGGAIAPHSLTYSAKWLHEPSTWLPELWCRLHAFLPVAGKFNKYNIMMWLSSAAFAKTVDMDLVQALVALYRTPQMTSIAIPDIAKYDLSKGDRATSKVLHDCTSKRQFPGSAECPEARLQKHEWETNEQYSKRRTQTFEQNQRKAIDAFVSALVDQWPCEQPSKPTTQGAETYIYTDIAMQRATTEFGLWFDNRRFYQYLESVTRTLQQQYVIEVPIQSNVAVKPQQISGVDLGLRSFLIGNIFALLPPVIGSSLVNGDGHKWPTSPTEPSVLTEESTLCENKQSKKRLAALCLQLDSQARSSQEKEYVLELRKSCDSLSENETQVNFRTDLLASLQCYASDCQNYFSKANKLLQDVVKSSDGVGHVRQCPRICPMFWLRRLNKRQFDQLSPAWKLVVVQYGLAVTQLQRARRLLALVDHPKELAEELRNRGHINWDPAEFPETLLLEAESEILVRPVQEEIARQMRQPLHGKNAVMQLNMGEGKSTVIVPIIAAALANGYTLVRVVVAKPQSKQMLEMLISKLGGLLNRRIYHMPFSRALRPSPAEANALGKVYRDCMEQGGVLLVQPEHVLSFKLMCIESLITGNEALGRSLLNTQQFFDTYSRDIVDESDENFNVKFELVYTMGNQKPLELSPERWNLVHTVLSLVPQFAKQVKAVDPSSIEVDDRWEGRYPRIRILRSDAGDRLLDLVATQICKLGSSVLAINRLSESEQGAILRYIRDAKPSSDDIEKVETGKSWAAMKDTLMLLRGLIAGGVLRFVLHFKRWRVNYGLDCNRLPRTKLAVPYRSKDSPSPRSEFSHPEVIVALTSLTYYYGGLSDEELFDTFAHLAKSDQKDAEYNDWVRDLKALPQAFRLLSGVNIKDRQQCKSEVFPLLRFSKGAIDYFLSHTVFPKEMKEFPEKLSASGWDMAAVKPKPTTGFSGTNDSRHVLPLTIEHLDLQEQKHTNALVLAYLLQDENSLILLPPQSASKSSTAETLLKIVNGMDTNTRVILDVGAQILELNNLEVAQTWLSLSNPETSRAVVFFNDNEELSVLDRSGRVEFLQTSAFAKHLESCLIYLDESHTRGTNLKLPKNYRAAVTLGANLNKDRLVQACMRLRKLGKGQSVVFCISEEIQAKITERTSKAASEIQVSDVLMWAITETWSELRRSIPLWATQGRRYEEHKDLLDGVQTTVDQAKQFLEEEAQTVEHRYRPRINISTNDAFKGWDMSNPNVREIVQRCQDFDTLNFNAASLQEEQERELAPEIEEERQLERPPPMNPDKHIIHPQLLHLVKTGHIIGELKACLPAFWGFQPTSAAKGFKVKQLPTDLLVTYDFIRTVKIPAGNSSMSSQFDSFLRPVQWILSFPKQKDADIYKHQLMIISPFEADQLLPLIRSSTHVTLHLYAPRTNQVFKPLDNLDLFKIGNAAFDTGNVDRSLIVQLNLFAGQLYFNSYGEYTEMCDYLGLAWATAREGQEVQTDGFISGGQGKWGLKNSAVKFFREVMKLRREGEGIDKTQVGKLLSGVMLTEDDFLGDE</sequence>
<evidence type="ECO:0000256" key="3">
    <source>
        <dbReference type="ARBA" id="ARBA00022670"/>
    </source>
</evidence>
<evidence type="ECO:0000313" key="10">
    <source>
        <dbReference type="EMBL" id="KAF2003880.1"/>
    </source>
</evidence>
<protein>
    <recommendedName>
        <fullName evidence="2">ubiquitinyl hydrolase 1</fullName>
        <ecNumber evidence="2">3.4.19.12</ecNumber>
    </recommendedName>
</protein>
<keyword evidence="6" id="KW-0788">Thiol protease</keyword>
<accession>A0A6A5WPQ4</accession>
<evidence type="ECO:0000256" key="7">
    <source>
        <dbReference type="SAM" id="Coils"/>
    </source>
</evidence>
<dbReference type="InterPro" id="IPR022105">
    <property type="entry name" value="DUF3645"/>
</dbReference>
<dbReference type="Pfam" id="PF12340">
    <property type="entry name" value="DUF3638"/>
    <property type="match status" value="1"/>
</dbReference>
<keyword evidence="5" id="KW-0378">Hydrolase</keyword>
<dbReference type="InterPro" id="IPR051346">
    <property type="entry name" value="OTU_Deubiquitinase"/>
</dbReference>
<reference evidence="10" key="1">
    <citation type="journal article" date="2020" name="Stud. Mycol.">
        <title>101 Dothideomycetes genomes: a test case for predicting lifestyles and emergence of pathogens.</title>
        <authorList>
            <person name="Haridas S."/>
            <person name="Albert R."/>
            <person name="Binder M."/>
            <person name="Bloem J."/>
            <person name="Labutti K."/>
            <person name="Salamov A."/>
            <person name="Andreopoulos B."/>
            <person name="Baker S."/>
            <person name="Barry K."/>
            <person name="Bills G."/>
            <person name="Bluhm B."/>
            <person name="Cannon C."/>
            <person name="Castanera R."/>
            <person name="Culley D."/>
            <person name="Daum C."/>
            <person name="Ezra D."/>
            <person name="Gonzalez J."/>
            <person name="Henrissat B."/>
            <person name="Kuo A."/>
            <person name="Liang C."/>
            <person name="Lipzen A."/>
            <person name="Lutzoni F."/>
            <person name="Magnuson J."/>
            <person name="Mondo S."/>
            <person name="Nolan M."/>
            <person name="Ohm R."/>
            <person name="Pangilinan J."/>
            <person name="Park H.-J."/>
            <person name="Ramirez L."/>
            <person name="Alfaro M."/>
            <person name="Sun H."/>
            <person name="Tritt A."/>
            <person name="Yoshinaga Y."/>
            <person name="Zwiers L.-H."/>
            <person name="Turgeon B."/>
            <person name="Goodwin S."/>
            <person name="Spatafora J."/>
            <person name="Crous P."/>
            <person name="Grigoriev I."/>
        </authorList>
    </citation>
    <scope>NUCLEOTIDE SEQUENCE</scope>
    <source>
        <strain evidence="10">CBS 123094</strain>
    </source>
</reference>
<evidence type="ECO:0000259" key="9">
    <source>
        <dbReference type="Pfam" id="PF12359"/>
    </source>
</evidence>